<keyword evidence="5" id="KW-1185">Reference proteome</keyword>
<evidence type="ECO:0000259" key="3">
    <source>
        <dbReference type="PROSITE" id="PS50112"/>
    </source>
</evidence>
<keyword evidence="1" id="KW-0175">Coiled coil</keyword>
<organism evidence="4 5">
    <name type="scientific">Rhizoclosmatium globosum</name>
    <dbReference type="NCBI Taxonomy" id="329046"/>
    <lineage>
        <taxon>Eukaryota</taxon>
        <taxon>Fungi</taxon>
        <taxon>Fungi incertae sedis</taxon>
        <taxon>Chytridiomycota</taxon>
        <taxon>Chytridiomycota incertae sedis</taxon>
        <taxon>Chytridiomycetes</taxon>
        <taxon>Chytridiales</taxon>
        <taxon>Chytriomycetaceae</taxon>
        <taxon>Rhizoclosmatium</taxon>
    </lineage>
</organism>
<dbReference type="Pfam" id="PF13188">
    <property type="entry name" value="PAS_8"/>
    <property type="match status" value="1"/>
</dbReference>
<protein>
    <recommendedName>
        <fullName evidence="3">PAS domain-containing protein</fullName>
    </recommendedName>
</protein>
<dbReference type="SUPFAM" id="SSF55785">
    <property type="entry name" value="PYP-like sensor domain (PAS domain)"/>
    <property type="match status" value="1"/>
</dbReference>
<name>A0A1Y2BDT5_9FUNG</name>
<reference evidence="4 5" key="1">
    <citation type="submission" date="2016-07" db="EMBL/GenBank/DDBJ databases">
        <title>Pervasive Adenine N6-methylation of Active Genes in Fungi.</title>
        <authorList>
            <consortium name="DOE Joint Genome Institute"/>
            <person name="Mondo S.J."/>
            <person name="Dannebaum R.O."/>
            <person name="Kuo R.C."/>
            <person name="Labutti K."/>
            <person name="Haridas S."/>
            <person name="Kuo A."/>
            <person name="Salamov A."/>
            <person name="Ahrendt S.R."/>
            <person name="Lipzen A."/>
            <person name="Sullivan W."/>
            <person name="Andreopoulos W.B."/>
            <person name="Clum A."/>
            <person name="Lindquist E."/>
            <person name="Daum C."/>
            <person name="Ramamoorthy G.K."/>
            <person name="Gryganskyi A."/>
            <person name="Culley D."/>
            <person name="Magnuson J.K."/>
            <person name="James T.Y."/>
            <person name="O'Malley M.A."/>
            <person name="Stajich J.E."/>
            <person name="Spatafora J.W."/>
            <person name="Visel A."/>
            <person name="Grigoriev I.V."/>
        </authorList>
    </citation>
    <scope>NUCLEOTIDE SEQUENCE [LARGE SCALE GENOMIC DNA]</scope>
    <source>
        <strain evidence="4 5">JEL800</strain>
    </source>
</reference>
<feature type="region of interest" description="Disordered" evidence="2">
    <location>
        <begin position="374"/>
        <end position="397"/>
    </location>
</feature>
<dbReference type="Proteomes" id="UP000193642">
    <property type="component" value="Unassembled WGS sequence"/>
</dbReference>
<dbReference type="InterPro" id="IPR035965">
    <property type="entry name" value="PAS-like_dom_sf"/>
</dbReference>
<dbReference type="Gene3D" id="3.30.450.20">
    <property type="entry name" value="PAS domain"/>
    <property type="match status" value="1"/>
</dbReference>
<feature type="coiled-coil region" evidence="1">
    <location>
        <begin position="286"/>
        <end position="320"/>
    </location>
</feature>
<accession>A0A1Y2BDT5</accession>
<dbReference type="AlphaFoldDB" id="A0A1Y2BDT5"/>
<dbReference type="PROSITE" id="PS50112">
    <property type="entry name" value="PAS"/>
    <property type="match status" value="1"/>
</dbReference>
<evidence type="ECO:0000313" key="5">
    <source>
        <dbReference type="Proteomes" id="UP000193642"/>
    </source>
</evidence>
<dbReference type="CDD" id="cd00130">
    <property type="entry name" value="PAS"/>
    <property type="match status" value="1"/>
</dbReference>
<evidence type="ECO:0000313" key="4">
    <source>
        <dbReference type="EMBL" id="ORY32981.1"/>
    </source>
</evidence>
<comment type="caution">
    <text evidence="4">The sequence shown here is derived from an EMBL/GenBank/DDBJ whole genome shotgun (WGS) entry which is preliminary data.</text>
</comment>
<sequence>MFLTLNSLNAPCFLIEKPVGKSVPQEWKWWANAALSRLLGLTQLPIPLEASDLDDTTSAETLRVLIAATSIQEFLDLTQWISSNDETDSSFPGTISVVSNNEKKRFSLIWKRKEVKSGSANRNGILVVVKGTELREEHPDSNVTLHRITPPTTDTKHSTIEFRQETLLDALPYAVELYDQEGDLLYLNSRFHDIFGLSTTDWNPNEHFGPPFRDLVKPECFLKLMSSRAEVFQKQTSVSLKVELLGSSTAYPNRVSIDIQPFFDQKSKKLLGFTSCSRPIPSTPQLETLQADLQTERNETKNLRETIQSLEIETISLRKQLELNKFQLLELLDKYQDLKPESAPESPFQLHKIPGRRRSFLDVFVNPAFDDEGTPVPPTSLLSPSTPPPGSPRLAKSRKSSMATIFAAMKQRVVGTDGNTNKDIVHASLLLDIMCTEIRNAVHEIIHAGNDASVILAACQGLKTVVEQVETLGRLQLSF</sequence>
<proteinExistence type="predicted"/>
<dbReference type="InterPro" id="IPR000014">
    <property type="entry name" value="PAS"/>
</dbReference>
<dbReference type="EMBL" id="MCGO01000069">
    <property type="protein sequence ID" value="ORY32981.1"/>
    <property type="molecule type" value="Genomic_DNA"/>
</dbReference>
<gene>
    <name evidence="4" type="ORF">BCR33DRAFT_522956</name>
</gene>
<evidence type="ECO:0000256" key="1">
    <source>
        <dbReference type="SAM" id="Coils"/>
    </source>
</evidence>
<evidence type="ECO:0000256" key="2">
    <source>
        <dbReference type="SAM" id="MobiDB-lite"/>
    </source>
</evidence>
<feature type="domain" description="PAS" evidence="3">
    <location>
        <begin position="160"/>
        <end position="235"/>
    </location>
</feature>